<dbReference type="OrthoDB" id="10056816at2759"/>
<dbReference type="Gene3D" id="2.20.25.10">
    <property type="match status" value="1"/>
</dbReference>
<dbReference type="Pfam" id="PF01096">
    <property type="entry name" value="Zn_ribbon_TFIIS"/>
    <property type="match status" value="1"/>
</dbReference>
<keyword evidence="3" id="KW-0240">DNA-directed RNA polymerase</keyword>
<accession>J9DA45</accession>
<evidence type="ECO:0000256" key="8">
    <source>
        <dbReference type="PROSITE-ProRule" id="PRU00472"/>
    </source>
</evidence>
<dbReference type="PANTHER" id="PTHR11239:SF14">
    <property type="entry name" value="DNA-DIRECTED RNA POLYMERASE I SUBUNIT RPA12"/>
    <property type="match status" value="1"/>
</dbReference>
<evidence type="ECO:0000313" key="11">
    <source>
        <dbReference type="Proteomes" id="UP000003163"/>
    </source>
</evidence>
<evidence type="ECO:0000259" key="9">
    <source>
        <dbReference type="PROSITE" id="PS51133"/>
    </source>
</evidence>
<organism evidence="10 11">
    <name type="scientific">Edhazardia aedis (strain USNM 41457)</name>
    <name type="common">Microsporidian parasite</name>
    <dbReference type="NCBI Taxonomy" id="1003232"/>
    <lineage>
        <taxon>Eukaryota</taxon>
        <taxon>Fungi</taxon>
        <taxon>Fungi incertae sedis</taxon>
        <taxon>Microsporidia</taxon>
        <taxon>Edhazardia</taxon>
    </lineage>
</organism>
<protein>
    <recommendedName>
        <fullName evidence="2">DNA-directed RNA polymerase I subunit RPA12</fullName>
    </recommendedName>
</protein>
<comment type="subcellular location">
    <subcellularLocation>
        <location evidence="1">Nucleus</location>
        <location evidence="1">Nucleolus</location>
    </subcellularLocation>
</comment>
<dbReference type="FunCoup" id="J9DA45">
    <property type="interactions" value="192"/>
</dbReference>
<dbReference type="SMART" id="SM00440">
    <property type="entry name" value="ZnF_C2C2"/>
    <property type="match status" value="1"/>
</dbReference>
<proteinExistence type="predicted"/>
<keyword evidence="6" id="KW-0862">Zinc</keyword>
<dbReference type="GO" id="GO:0003676">
    <property type="term" value="F:nucleic acid binding"/>
    <property type="evidence" value="ECO:0007669"/>
    <property type="project" value="InterPro"/>
</dbReference>
<reference evidence="11" key="2">
    <citation type="submission" date="2015-07" db="EMBL/GenBank/DDBJ databases">
        <title>Contrasting host-pathogen interactions and genome evolution in two generalist and specialist microsporidian pathogens of mosquitoes.</title>
        <authorList>
            <consortium name="The Broad Institute Genomics Platform"/>
            <consortium name="The Broad Institute Genome Sequencing Center for Infectious Disease"/>
            <person name="Cuomo C.A."/>
            <person name="Sanscrainte N.D."/>
            <person name="Goldberg J.M."/>
            <person name="Heiman D."/>
            <person name="Young S."/>
            <person name="Zeng Q."/>
            <person name="Becnel J.J."/>
            <person name="Birren B.W."/>
        </authorList>
    </citation>
    <scope>NUCLEOTIDE SEQUENCE [LARGE SCALE GENOMIC DNA]</scope>
    <source>
        <strain evidence="11">USNM 41457</strain>
    </source>
</reference>
<dbReference type="SUPFAM" id="SSF57783">
    <property type="entry name" value="Zinc beta-ribbon"/>
    <property type="match status" value="1"/>
</dbReference>
<dbReference type="EMBL" id="AFBI03000016">
    <property type="protein sequence ID" value="EJW04596.1"/>
    <property type="molecule type" value="Genomic_DNA"/>
</dbReference>
<dbReference type="InterPro" id="IPR034004">
    <property type="entry name" value="Zn_ribbon_RPA12_C"/>
</dbReference>
<sequence length="99" mass="11526">MFCYCGTLLRYPSSDCLTICTNCGEQFNKTIFEPLITIKEYHEEIEIVVKKSKGAKIRYKCNNCGAEEMYYYTMQTRSADEGQTVFYECDCGYKEKINS</sequence>
<dbReference type="PROSITE" id="PS51133">
    <property type="entry name" value="ZF_TFIIS_2"/>
    <property type="match status" value="1"/>
</dbReference>
<keyword evidence="11" id="KW-1185">Reference proteome</keyword>
<gene>
    <name evidence="10" type="ORF">EDEG_01180</name>
</gene>
<dbReference type="InParanoid" id="J9DA45"/>
<evidence type="ECO:0000256" key="1">
    <source>
        <dbReference type="ARBA" id="ARBA00004604"/>
    </source>
</evidence>
<feature type="domain" description="TFIIS-type" evidence="9">
    <location>
        <begin position="57"/>
        <end position="96"/>
    </location>
</feature>
<keyword evidence="5 8" id="KW-0863">Zinc-finger</keyword>
<evidence type="ECO:0000256" key="5">
    <source>
        <dbReference type="ARBA" id="ARBA00022771"/>
    </source>
</evidence>
<dbReference type="PANTHER" id="PTHR11239">
    <property type="entry name" value="DNA-DIRECTED RNA POLYMERASE"/>
    <property type="match status" value="1"/>
</dbReference>
<evidence type="ECO:0000256" key="6">
    <source>
        <dbReference type="ARBA" id="ARBA00022833"/>
    </source>
</evidence>
<dbReference type="GO" id="GO:0008270">
    <property type="term" value="F:zinc ion binding"/>
    <property type="evidence" value="ECO:0007669"/>
    <property type="project" value="UniProtKB-KW"/>
</dbReference>
<evidence type="ECO:0000256" key="2">
    <source>
        <dbReference type="ARBA" id="ARBA00018784"/>
    </source>
</evidence>
<evidence type="ECO:0000256" key="4">
    <source>
        <dbReference type="ARBA" id="ARBA00022723"/>
    </source>
</evidence>
<dbReference type="Proteomes" id="UP000003163">
    <property type="component" value="Unassembled WGS sequence"/>
</dbReference>
<dbReference type="VEuPathDB" id="MicrosporidiaDB:EDEG_01180"/>
<dbReference type="InterPro" id="IPR012164">
    <property type="entry name" value="Rpa12/Rpb9/Rpc10/TFS"/>
</dbReference>
<keyword evidence="4" id="KW-0479">Metal-binding</keyword>
<dbReference type="HOGENOM" id="CLU_093932_1_2_1"/>
<reference evidence="10 11" key="1">
    <citation type="submission" date="2011-08" db="EMBL/GenBank/DDBJ databases">
        <authorList>
            <person name="Liu Z.J."/>
            <person name="Shi F.L."/>
            <person name="Lu J.Q."/>
            <person name="Li M."/>
            <person name="Wang Z.L."/>
        </authorList>
    </citation>
    <scope>NUCLEOTIDE SEQUENCE [LARGE SCALE GENOMIC DNA]</scope>
    <source>
        <strain evidence="10 11">USNM 41457</strain>
    </source>
</reference>
<evidence type="ECO:0000313" key="10">
    <source>
        <dbReference type="EMBL" id="EJW04596.1"/>
    </source>
</evidence>
<dbReference type="OMA" id="MYNTAQL"/>
<evidence type="ECO:0000256" key="7">
    <source>
        <dbReference type="ARBA" id="ARBA00023242"/>
    </source>
</evidence>
<dbReference type="GO" id="GO:0003899">
    <property type="term" value="F:DNA-directed RNA polymerase activity"/>
    <property type="evidence" value="ECO:0007669"/>
    <property type="project" value="InterPro"/>
</dbReference>
<dbReference type="STRING" id="1003232.J9DA45"/>
<name>J9DA45_EDHAE</name>
<dbReference type="InterPro" id="IPR001222">
    <property type="entry name" value="Znf_TFIIS"/>
</dbReference>
<keyword evidence="3" id="KW-0804">Transcription</keyword>
<evidence type="ECO:0000256" key="3">
    <source>
        <dbReference type="ARBA" id="ARBA00022478"/>
    </source>
</evidence>
<dbReference type="AlphaFoldDB" id="J9DA45"/>
<keyword evidence="7" id="KW-0539">Nucleus</keyword>
<dbReference type="GO" id="GO:0005736">
    <property type="term" value="C:RNA polymerase I complex"/>
    <property type="evidence" value="ECO:0007669"/>
    <property type="project" value="TreeGrafter"/>
</dbReference>
<dbReference type="GO" id="GO:0006363">
    <property type="term" value="P:termination of RNA polymerase I transcription"/>
    <property type="evidence" value="ECO:0007669"/>
    <property type="project" value="TreeGrafter"/>
</dbReference>
<dbReference type="CDD" id="cd10507">
    <property type="entry name" value="Zn-ribbon_RPA12"/>
    <property type="match status" value="1"/>
</dbReference>
<comment type="caution">
    <text evidence="10">The sequence shown here is derived from an EMBL/GenBank/DDBJ whole genome shotgun (WGS) entry which is preliminary data.</text>
</comment>